<evidence type="ECO:0000313" key="4">
    <source>
        <dbReference type="Ensembl" id="ENSEBUP00000023455.1"/>
    </source>
</evidence>
<dbReference type="SUPFAM" id="SSF48452">
    <property type="entry name" value="TPR-like"/>
    <property type="match status" value="1"/>
</dbReference>
<keyword evidence="5" id="KW-1185">Reference proteome</keyword>
<feature type="region of interest" description="Disordered" evidence="3">
    <location>
        <begin position="476"/>
        <end position="519"/>
    </location>
</feature>
<dbReference type="InterPro" id="IPR019734">
    <property type="entry name" value="TPR_rpt"/>
</dbReference>
<evidence type="ECO:0000256" key="1">
    <source>
        <dbReference type="ARBA" id="ARBA00010080"/>
    </source>
</evidence>
<dbReference type="OMA" id="PECSRMY"/>
<keyword evidence="2" id="KW-0805">Transcription regulation</keyword>
<dbReference type="Ensembl" id="ENSEBUT00000024031.1">
    <property type="protein sequence ID" value="ENSEBUP00000023455.1"/>
    <property type="gene ID" value="ENSEBUG00000014450.1"/>
</dbReference>
<name>A0A8C4R1E2_EPTBU</name>
<keyword evidence="2" id="KW-0943">RNA-mediated gene silencing</keyword>
<evidence type="ECO:0000313" key="5">
    <source>
        <dbReference type="Proteomes" id="UP000694388"/>
    </source>
</evidence>
<accession>A0A8C4R1E2</accession>
<comment type="subcellular location">
    <subcellularLocation>
        <location evidence="2">Cytoplasm</location>
    </subcellularLocation>
    <subcellularLocation>
        <location evidence="2">Nucleus</location>
    </subcellularLocation>
</comment>
<sequence length="741" mass="81871">MADVTDQLADLRSDCLPSTEVNLQEKEVSRNAHEAFETGQYDACLTYLAQLQELRKDDTKVMLNKAVAEFYKSGQTTTDEFRHALTTIKSQVHSTMEDVDGLDDVENGTTFYNQAVVLYHLKQYVEAIALMERLYQVIEPFEEKFAQAVCCLLVDLYLLTYQAEKALPLLAVLEKMLTQGAGNANGKSAEPSNNNNNNKEGASHKVDGLGIELARSKLHQYKVRSYLQMKSLKACKREIKSVMNTSGNSISSLFLKSNFEFQRGNYRKAVKLLNSANIADHPGFMKTGECVHCMFWNNLGCVHHAMGKLHMSSFYFRRALQENDYATNQLAAQIEQDEKLPGRPLCTLLADCHHEVLHNCGVLLLQTGRPLVAFECLVEAVQVFHSNPRLWLRLAECCIAAGSRNDDKESSNADREKKVVKSIVGRGLHRKLILASHVTHNIKSNSDAQSSAIPVASLEFAGLCLRNSLLLLPETPAESPSVTTDIPSTLGPASNTSIDGTEATSKGQDTELSVPALPSSPLRRQEVESLRCSALVCSTYVALGLGDSLLALQYAEKLLQQPKLSGSLRFLGHLYAAEALIALDRISDAIRNLNPENITDVSLVACPSEPDQGSDKNEMECMENNGKHAPQTYPSSVTAARAIMLFNLGTAYCLRSEFEKARTCLQQACTMVSPTDVPPEAILLAVYLELQNGNPQQALQIIKRNQLMPPPIKVQELRKKVPLAPFQPSQTTAPFTTLQRK</sequence>
<keyword evidence="2" id="KW-0963">Cytoplasm</keyword>
<comment type="function">
    <text evidence="2">Component of the CCR4-NOT complex which is one of the major cellular mRNA deadenylases and is linked to various cellular processes including bulk mRNA degradation, miRNA-mediated repression, translational repression during translational initiation and general transcription regulation.</text>
</comment>
<organism evidence="4 5">
    <name type="scientific">Eptatretus burgeri</name>
    <name type="common">Inshore hagfish</name>
    <dbReference type="NCBI Taxonomy" id="7764"/>
    <lineage>
        <taxon>Eukaryota</taxon>
        <taxon>Metazoa</taxon>
        <taxon>Chordata</taxon>
        <taxon>Craniata</taxon>
        <taxon>Vertebrata</taxon>
        <taxon>Cyclostomata</taxon>
        <taxon>Myxini</taxon>
        <taxon>Myxiniformes</taxon>
        <taxon>Myxinidae</taxon>
        <taxon>Eptatretinae</taxon>
        <taxon>Eptatretus</taxon>
    </lineage>
</organism>
<dbReference type="GO" id="GO:0030014">
    <property type="term" value="C:CCR4-NOT complex"/>
    <property type="evidence" value="ECO:0007669"/>
    <property type="project" value="UniProtKB-UniRule"/>
</dbReference>
<dbReference type="InterPro" id="IPR011990">
    <property type="entry name" value="TPR-like_helical_dom_sf"/>
</dbReference>
<dbReference type="GO" id="GO:0005737">
    <property type="term" value="C:cytoplasm"/>
    <property type="evidence" value="ECO:0007669"/>
    <property type="project" value="UniProtKB-SubCell"/>
</dbReference>
<evidence type="ECO:0000256" key="2">
    <source>
        <dbReference type="RuleBase" id="RU367083"/>
    </source>
</evidence>
<reference evidence="4" key="2">
    <citation type="submission" date="2025-09" db="UniProtKB">
        <authorList>
            <consortium name="Ensembl"/>
        </authorList>
    </citation>
    <scope>IDENTIFICATION</scope>
</reference>
<dbReference type="Proteomes" id="UP000694388">
    <property type="component" value="Unplaced"/>
</dbReference>
<protein>
    <recommendedName>
        <fullName evidence="2">CCR4-NOT transcription complex subunit 10</fullName>
    </recommendedName>
</protein>
<reference evidence="4" key="1">
    <citation type="submission" date="2025-08" db="UniProtKB">
        <authorList>
            <consortium name="Ensembl"/>
        </authorList>
    </citation>
    <scope>IDENTIFICATION</scope>
</reference>
<dbReference type="GO" id="GO:0005634">
    <property type="term" value="C:nucleus"/>
    <property type="evidence" value="ECO:0007669"/>
    <property type="project" value="UniProtKB-SubCell"/>
</dbReference>
<dbReference type="GO" id="GO:0006402">
    <property type="term" value="P:mRNA catabolic process"/>
    <property type="evidence" value="ECO:0007669"/>
    <property type="project" value="TreeGrafter"/>
</dbReference>
<proteinExistence type="inferred from homology"/>
<dbReference type="Pfam" id="PF13181">
    <property type="entry name" value="TPR_8"/>
    <property type="match status" value="1"/>
</dbReference>
<comment type="similarity">
    <text evidence="1 2">Belongs to the CNOT10 family.</text>
</comment>
<keyword evidence="2" id="KW-0539">Nucleus</keyword>
<feature type="compositionally biased region" description="Polar residues" evidence="3">
    <location>
        <begin position="478"/>
        <end position="511"/>
    </location>
</feature>
<dbReference type="GeneTree" id="ENSGT00390000001827"/>
<dbReference type="GO" id="GO:0017148">
    <property type="term" value="P:negative regulation of translation"/>
    <property type="evidence" value="ECO:0007669"/>
    <property type="project" value="TreeGrafter"/>
</dbReference>
<dbReference type="InterPro" id="IPR039740">
    <property type="entry name" value="CNOT10"/>
</dbReference>
<dbReference type="Gene3D" id="1.25.40.10">
    <property type="entry name" value="Tetratricopeptide repeat domain"/>
    <property type="match status" value="2"/>
</dbReference>
<dbReference type="PANTHER" id="PTHR12979">
    <property type="entry name" value="CCR4-NOT TRANSCRIPTION COMPLEX SUBUNIT 10"/>
    <property type="match status" value="1"/>
</dbReference>
<dbReference type="SMART" id="SM00028">
    <property type="entry name" value="TPR"/>
    <property type="match status" value="5"/>
</dbReference>
<keyword evidence="2" id="KW-0810">Translation regulation</keyword>
<dbReference type="PANTHER" id="PTHR12979:SF5">
    <property type="entry name" value="CCR4-NOT TRANSCRIPTION COMPLEX SUBUNIT 10"/>
    <property type="match status" value="1"/>
</dbReference>
<dbReference type="GO" id="GO:0031047">
    <property type="term" value="P:regulatory ncRNA-mediated gene silencing"/>
    <property type="evidence" value="ECO:0007669"/>
    <property type="project" value="UniProtKB-UniRule"/>
</dbReference>
<evidence type="ECO:0000256" key="3">
    <source>
        <dbReference type="SAM" id="MobiDB-lite"/>
    </source>
</evidence>
<keyword evidence="2" id="KW-0804">Transcription</keyword>
<dbReference type="AlphaFoldDB" id="A0A8C4R1E2"/>